<dbReference type="InterPro" id="IPR004509">
    <property type="entry name" value="Competence_ComEA_HhH"/>
</dbReference>
<evidence type="ECO:0000313" key="4">
    <source>
        <dbReference type="Proteomes" id="UP000298602"/>
    </source>
</evidence>
<dbReference type="SMART" id="SM00278">
    <property type="entry name" value="HhH1"/>
    <property type="match status" value="2"/>
</dbReference>
<dbReference type="InterPro" id="IPR010994">
    <property type="entry name" value="RuvA_2-like"/>
</dbReference>
<name>A0A4P8L087_9BACT</name>
<sequence length="116" mass="12149">MKSSAKRMLFPVVMIVSLFAFTFAVVTVPQPASAAAEGVTAPQPESAAAEGKSLININSASAEELQELPGIGPAIAAKIVEYRTANGPFQSLDDLKNVQGIGDKKFDAIKAMITIE</sequence>
<keyword evidence="1" id="KW-0732">Signal</keyword>
<dbReference type="GO" id="GO:0006281">
    <property type="term" value="P:DNA repair"/>
    <property type="evidence" value="ECO:0007669"/>
    <property type="project" value="InterPro"/>
</dbReference>
<protein>
    <submittedName>
        <fullName evidence="3">Helix-hairpin-helix domain-containing protein</fullName>
    </submittedName>
</protein>
<evidence type="ECO:0000313" key="3">
    <source>
        <dbReference type="EMBL" id="QCQ21120.1"/>
    </source>
</evidence>
<dbReference type="EMBL" id="CP040098">
    <property type="protein sequence ID" value="QCQ21120.1"/>
    <property type="molecule type" value="Genomic_DNA"/>
</dbReference>
<dbReference type="InterPro" id="IPR051675">
    <property type="entry name" value="Endo/Exo/Phosphatase_dom_1"/>
</dbReference>
<dbReference type="PANTHER" id="PTHR21180">
    <property type="entry name" value="ENDONUCLEASE/EXONUCLEASE/PHOSPHATASE FAMILY DOMAIN-CONTAINING PROTEIN 1"/>
    <property type="match status" value="1"/>
</dbReference>
<dbReference type="KEGG" id="dax:FDQ92_02240"/>
<reference evidence="3 4" key="2">
    <citation type="submission" date="2019-05" db="EMBL/GenBank/DDBJ databases">
        <authorList>
            <person name="Suflita J.M."/>
            <person name="Marks C.R."/>
        </authorList>
    </citation>
    <scope>NUCLEOTIDE SEQUENCE [LARGE SCALE GENOMIC DNA]</scope>
    <source>
        <strain evidence="3 4">ALDC</strain>
    </source>
</reference>
<evidence type="ECO:0000259" key="2">
    <source>
        <dbReference type="SMART" id="SM00278"/>
    </source>
</evidence>
<dbReference type="RefSeq" id="WP_137423089.1">
    <property type="nucleotide sequence ID" value="NZ_CP040098.1"/>
</dbReference>
<accession>A0A4P8L087</accession>
<dbReference type="SUPFAM" id="SSF47781">
    <property type="entry name" value="RuvA domain 2-like"/>
    <property type="match status" value="1"/>
</dbReference>
<dbReference type="PANTHER" id="PTHR21180:SF32">
    <property type="entry name" value="ENDONUCLEASE_EXONUCLEASE_PHOSPHATASE FAMILY DOMAIN-CONTAINING PROTEIN 1"/>
    <property type="match status" value="1"/>
</dbReference>
<dbReference type="OrthoDB" id="5296317at2"/>
<feature type="domain" description="Helix-hairpin-helix DNA-binding motif class 1" evidence="2">
    <location>
        <begin position="93"/>
        <end position="112"/>
    </location>
</feature>
<evidence type="ECO:0000256" key="1">
    <source>
        <dbReference type="SAM" id="SignalP"/>
    </source>
</evidence>
<proteinExistence type="predicted"/>
<reference evidence="3 4" key="1">
    <citation type="submission" date="2019-05" db="EMBL/GenBank/DDBJ databases">
        <title>The Complete Genome Sequence of the n-alkane-degrading Desulfoglaeba alkanexedens ALDC reveals multiple alkylsuccinate synthase gene clusters.</title>
        <authorList>
            <person name="Callaghan A.V."/>
            <person name="Davidova I.A."/>
            <person name="Duncan K.E."/>
            <person name="Morris B."/>
            <person name="McInerney M.J."/>
        </authorList>
    </citation>
    <scope>NUCLEOTIDE SEQUENCE [LARGE SCALE GENOMIC DNA]</scope>
    <source>
        <strain evidence="3 4">ALDC</strain>
    </source>
</reference>
<feature type="signal peptide" evidence="1">
    <location>
        <begin position="1"/>
        <end position="34"/>
    </location>
</feature>
<gene>
    <name evidence="3" type="ORF">FDQ92_02240</name>
</gene>
<dbReference type="GO" id="GO:0015628">
    <property type="term" value="P:protein secretion by the type II secretion system"/>
    <property type="evidence" value="ECO:0007669"/>
    <property type="project" value="TreeGrafter"/>
</dbReference>
<feature type="chain" id="PRO_5021000716" evidence="1">
    <location>
        <begin position="35"/>
        <end position="116"/>
    </location>
</feature>
<dbReference type="Gene3D" id="1.10.150.280">
    <property type="entry name" value="AF1531-like domain"/>
    <property type="match status" value="1"/>
</dbReference>
<dbReference type="GO" id="GO:0003677">
    <property type="term" value="F:DNA binding"/>
    <property type="evidence" value="ECO:0007669"/>
    <property type="project" value="InterPro"/>
</dbReference>
<dbReference type="AlphaFoldDB" id="A0A4P8L087"/>
<dbReference type="GO" id="GO:0015627">
    <property type="term" value="C:type II protein secretion system complex"/>
    <property type="evidence" value="ECO:0007669"/>
    <property type="project" value="TreeGrafter"/>
</dbReference>
<dbReference type="Proteomes" id="UP000298602">
    <property type="component" value="Chromosome"/>
</dbReference>
<dbReference type="InterPro" id="IPR003583">
    <property type="entry name" value="Hlx-hairpin-Hlx_DNA-bd_motif"/>
</dbReference>
<organism evidence="3 4">
    <name type="scientific">Desulfoglaeba alkanexedens ALDC</name>
    <dbReference type="NCBI Taxonomy" id="980445"/>
    <lineage>
        <taxon>Bacteria</taxon>
        <taxon>Pseudomonadati</taxon>
        <taxon>Thermodesulfobacteriota</taxon>
        <taxon>Syntrophobacteria</taxon>
        <taxon>Syntrophobacterales</taxon>
        <taxon>Syntrophobacteraceae</taxon>
        <taxon>Desulfoglaeba</taxon>
    </lineage>
</organism>
<keyword evidence="4" id="KW-1185">Reference proteome</keyword>
<dbReference type="NCBIfam" id="TIGR00426">
    <property type="entry name" value="competence protein ComEA helix-hairpin-helix repeat region"/>
    <property type="match status" value="1"/>
</dbReference>
<dbReference type="Pfam" id="PF12836">
    <property type="entry name" value="HHH_3"/>
    <property type="match status" value="1"/>
</dbReference>
<feature type="domain" description="Helix-hairpin-helix DNA-binding motif class 1" evidence="2">
    <location>
        <begin position="63"/>
        <end position="82"/>
    </location>
</feature>